<keyword evidence="3" id="KW-1185">Reference proteome</keyword>
<name>A0A674HIF3_TAEGU</name>
<proteinExistence type="predicted"/>
<dbReference type="Ensembl" id="ENSTGUT00000041031.1">
    <property type="protein sequence ID" value="ENSTGUP00000033960.1"/>
    <property type="gene ID" value="ENSTGUG00000003714.2"/>
</dbReference>
<protein>
    <submittedName>
        <fullName evidence="2">Ral transcription factor IIi</fullName>
    </submittedName>
</protein>
<dbReference type="AlphaFoldDB" id="A0A674HIF3"/>
<evidence type="ECO:0000313" key="2">
    <source>
        <dbReference type="Ensembl" id="ENSTGUP00000033960.1"/>
    </source>
</evidence>
<accession>A0A674HIF3</accession>
<dbReference type="GeneTree" id="ENSGT00940000160349"/>
<organism evidence="2 3">
    <name type="scientific">Taeniopygia guttata</name>
    <name type="common">Zebra finch</name>
    <name type="synonym">Poephila guttata</name>
    <dbReference type="NCBI Taxonomy" id="59729"/>
    <lineage>
        <taxon>Eukaryota</taxon>
        <taxon>Metazoa</taxon>
        <taxon>Chordata</taxon>
        <taxon>Craniata</taxon>
        <taxon>Vertebrata</taxon>
        <taxon>Euteleostomi</taxon>
        <taxon>Archelosauria</taxon>
        <taxon>Archosauria</taxon>
        <taxon>Dinosauria</taxon>
        <taxon>Saurischia</taxon>
        <taxon>Theropoda</taxon>
        <taxon>Coelurosauria</taxon>
        <taxon>Aves</taxon>
        <taxon>Neognathae</taxon>
        <taxon>Neoaves</taxon>
        <taxon>Telluraves</taxon>
        <taxon>Australaves</taxon>
        <taxon>Passeriformes</taxon>
        <taxon>Passeroidea</taxon>
        <taxon>Estrildidae</taxon>
        <taxon>Estrildinae</taxon>
        <taxon>Taeniopygia</taxon>
    </lineage>
</organism>
<reference evidence="2 3" key="1">
    <citation type="journal article" date="2010" name="Nature">
        <title>The genome of a songbird.</title>
        <authorList>
            <person name="Warren W.C."/>
            <person name="Clayton D.F."/>
            <person name="Ellegren H."/>
            <person name="Arnold A.P."/>
            <person name="Hillier L.W."/>
            <person name="Kunstner A."/>
            <person name="Searle S."/>
            <person name="White S."/>
            <person name="Vilella A.J."/>
            <person name="Fairley S."/>
            <person name="Heger A."/>
            <person name="Kong L."/>
            <person name="Ponting C.P."/>
            <person name="Jarvis E.D."/>
            <person name="Mello C.V."/>
            <person name="Minx P."/>
            <person name="Lovell P."/>
            <person name="Velho T.A."/>
            <person name="Ferris M."/>
            <person name="Balakrishnan C.N."/>
            <person name="Sinha S."/>
            <person name="Blatti C."/>
            <person name="London S.E."/>
            <person name="Li Y."/>
            <person name="Lin Y.C."/>
            <person name="George J."/>
            <person name="Sweedler J."/>
            <person name="Southey B."/>
            <person name="Gunaratne P."/>
            <person name="Watson M."/>
            <person name="Nam K."/>
            <person name="Backstrom N."/>
            <person name="Smeds L."/>
            <person name="Nabholz B."/>
            <person name="Itoh Y."/>
            <person name="Whitney O."/>
            <person name="Pfenning A.R."/>
            <person name="Howard J."/>
            <person name="Volker M."/>
            <person name="Skinner B.M."/>
            <person name="Griffin D.K."/>
            <person name="Ye L."/>
            <person name="McLaren W.M."/>
            <person name="Flicek P."/>
            <person name="Quesada V."/>
            <person name="Velasco G."/>
            <person name="Lopez-Otin C."/>
            <person name="Puente X.S."/>
            <person name="Olender T."/>
            <person name="Lancet D."/>
            <person name="Smit A.F."/>
            <person name="Hubley R."/>
            <person name="Konkel M.K."/>
            <person name="Walker J.A."/>
            <person name="Batzer M.A."/>
            <person name="Gu W."/>
            <person name="Pollock D.D."/>
            <person name="Chen L."/>
            <person name="Cheng Z."/>
            <person name="Eichler E.E."/>
            <person name="Stapley J."/>
            <person name="Slate J."/>
            <person name="Ekblom R."/>
            <person name="Birkhead T."/>
            <person name="Burke T."/>
            <person name="Burt D."/>
            <person name="Scharff C."/>
            <person name="Adam I."/>
            <person name="Richard H."/>
            <person name="Sultan M."/>
            <person name="Soldatov A."/>
            <person name="Lehrach H."/>
            <person name="Edwards S.V."/>
            <person name="Yang S.P."/>
            <person name="Li X."/>
            <person name="Graves T."/>
            <person name="Fulton L."/>
            <person name="Nelson J."/>
            <person name="Chinwalla A."/>
            <person name="Hou S."/>
            <person name="Mardis E.R."/>
            <person name="Wilson R.K."/>
        </authorList>
    </citation>
    <scope>NUCLEOTIDE SEQUENCE [LARGE SCALE GENOMIC DNA]</scope>
</reference>
<feature type="compositionally biased region" description="Low complexity" evidence="1">
    <location>
        <begin position="91"/>
        <end position="104"/>
    </location>
</feature>
<evidence type="ECO:0000256" key="1">
    <source>
        <dbReference type="SAM" id="MobiDB-lite"/>
    </source>
</evidence>
<dbReference type="PANTHER" id="PTHR47831:SF1">
    <property type="entry name" value="GENERAL TRANSCRIPTION FACTOR II-I REPEAT DOMAIN-CONTAINING PROTEIN 2A-RELATED"/>
    <property type="match status" value="1"/>
</dbReference>
<feature type="compositionally biased region" description="Low complexity" evidence="1">
    <location>
        <begin position="123"/>
        <end position="137"/>
    </location>
</feature>
<reference evidence="2" key="2">
    <citation type="submission" date="2025-08" db="UniProtKB">
        <authorList>
            <consortium name="Ensembl"/>
        </authorList>
    </citation>
    <scope>IDENTIFICATION</scope>
</reference>
<feature type="compositionally biased region" description="Low complexity" evidence="1">
    <location>
        <begin position="46"/>
        <end position="59"/>
    </location>
</feature>
<gene>
    <name evidence="2" type="primary">GTF2I</name>
</gene>
<dbReference type="Proteomes" id="UP000007754">
    <property type="component" value="Chromosome 19"/>
</dbReference>
<dbReference type="InterPro" id="IPR042224">
    <property type="entry name" value="GTF2IRD2"/>
</dbReference>
<reference evidence="2" key="3">
    <citation type="submission" date="2025-09" db="UniProtKB">
        <authorList>
            <consortium name="Ensembl"/>
        </authorList>
    </citation>
    <scope>IDENTIFICATION</scope>
</reference>
<dbReference type="GO" id="GO:0005634">
    <property type="term" value="C:nucleus"/>
    <property type="evidence" value="ECO:0007669"/>
    <property type="project" value="TreeGrafter"/>
</dbReference>
<feature type="compositionally biased region" description="Basic residues" evidence="1">
    <location>
        <begin position="60"/>
        <end position="73"/>
    </location>
</feature>
<evidence type="ECO:0000313" key="3">
    <source>
        <dbReference type="Proteomes" id="UP000007754"/>
    </source>
</evidence>
<dbReference type="PANTHER" id="PTHR47831">
    <property type="entry name" value="GENERAL TRANSCRIPTION FACTOR II-I REPEAT DOMAIN-CONTAINING PROTEIN 2"/>
    <property type="match status" value="1"/>
</dbReference>
<feature type="region of interest" description="Disordered" evidence="1">
    <location>
        <begin position="91"/>
        <end position="151"/>
    </location>
</feature>
<feature type="region of interest" description="Disordered" evidence="1">
    <location>
        <begin position="35"/>
        <end position="76"/>
    </location>
</feature>
<sequence length="267" mass="28131">MKVMINPKSGFVLVEAVGSGEQLWVCSAADLSEHGAAQGPGRSWLPAGAAARAGRAGPGRARRAGPGRARRGPLARCPAGAPARRLHLPAAPTGASAAAAARANPPSPAWGRFNSAREERGHPAAPRARGTTAAAPAFLPQPCGDSRQKDRATCARRGRKMAQLLAPATSIHDEESLEGRMVVTFLMSGLESLCKELSKSKAEIACIGVYARNVFVIGTERGRAFVNSREDFKTDFIEYLWNSDASSPGDAHRSVSGLLLCWLVVKS</sequence>